<feature type="domain" description="Ribonucleotide reductase large subunit N-terminal" evidence="7">
    <location>
        <begin position="520"/>
        <end position="602"/>
    </location>
</feature>
<dbReference type="PANTHER" id="PTHR11573:SF6">
    <property type="entry name" value="RIBONUCLEOSIDE-DIPHOSPHATE REDUCTASE LARGE SUBUNIT"/>
    <property type="match status" value="1"/>
</dbReference>
<dbReference type="Pfam" id="PF12721">
    <property type="entry name" value="RHIM"/>
    <property type="match status" value="1"/>
</dbReference>
<evidence type="ECO:0000256" key="3">
    <source>
        <dbReference type="ARBA" id="ARBA00022921"/>
    </source>
</evidence>
<dbReference type="GO" id="GO:0004748">
    <property type="term" value="F:ribonucleoside-diphosphate reductase activity, thioredoxin disulfide as acceptor"/>
    <property type="evidence" value="ECO:0007669"/>
    <property type="project" value="InterPro"/>
</dbReference>
<dbReference type="GO" id="GO:0044423">
    <property type="term" value="C:virion component"/>
    <property type="evidence" value="ECO:0007669"/>
    <property type="project" value="UniProtKB-UniRule"/>
</dbReference>
<feature type="domain" description="Ribonucleotide reductase large subunit C-terminal" evidence="8">
    <location>
        <begin position="655"/>
        <end position="1141"/>
    </location>
</feature>
<evidence type="ECO:0000313" key="10">
    <source>
        <dbReference type="Proteomes" id="UP000099076"/>
    </source>
</evidence>
<comment type="similarity">
    <text evidence="1 5">Belongs to the ribonucleoside diphosphate reductase large chain family.</text>
</comment>
<keyword evidence="3 5" id="KW-0426">Late protein</keyword>
<reference evidence="9 10" key="1">
    <citation type="journal article" date="2008" name="J. Virol.">
        <title>Laboratory strains of murine cytomegalovirus are genetically similar to but phenotypically distinct from wild strains of virus.</title>
        <authorList>
            <person name="Smith L.M."/>
            <person name="McWhorter A.R."/>
            <person name="Masters L.L."/>
            <person name="Shellam G.R."/>
            <person name="Redwood A.J."/>
        </authorList>
    </citation>
    <scope>NUCLEOTIDE SEQUENCE [LARGE SCALE GENOMIC DNA]</scope>
    <source>
        <strain evidence="9">WP15B</strain>
    </source>
</reference>
<evidence type="ECO:0000313" key="9">
    <source>
        <dbReference type="EMBL" id="ACE95394.1"/>
    </source>
</evidence>
<dbReference type="PRINTS" id="PR01183">
    <property type="entry name" value="RIBORDTASEM1"/>
</dbReference>
<evidence type="ECO:0000256" key="5">
    <source>
        <dbReference type="HAMAP-Rule" id="MF_04027"/>
    </source>
</evidence>
<dbReference type="InterPro" id="IPR034716">
    <property type="entry name" value="HSV_RIR1_betahv"/>
</dbReference>
<feature type="compositionally biased region" description="Low complexity" evidence="6">
    <location>
        <begin position="182"/>
        <end position="202"/>
    </location>
</feature>
<feature type="region of interest" description="Disordered" evidence="6">
    <location>
        <begin position="170"/>
        <end position="269"/>
    </location>
</feature>
<evidence type="ECO:0000259" key="8">
    <source>
        <dbReference type="Pfam" id="PF02867"/>
    </source>
</evidence>
<dbReference type="GO" id="GO:0009263">
    <property type="term" value="P:deoxyribonucleotide biosynthetic process"/>
    <property type="evidence" value="ECO:0007669"/>
    <property type="project" value="InterPro"/>
</dbReference>
<dbReference type="GO" id="GO:0005524">
    <property type="term" value="F:ATP binding"/>
    <property type="evidence" value="ECO:0007669"/>
    <property type="project" value="InterPro"/>
</dbReference>
<comment type="function">
    <text evidence="5">Does not possess a ribonucleotide reductase activity. Betaherpesviruses probably use another strategy to expand the dNTP pool in a quiescent host cell.</text>
</comment>
<comment type="caution">
    <text evidence="5">Lacks the conserved sequence Asn-x-Cys-x-Glu essential for ribonucleotide reductase activity.</text>
</comment>
<dbReference type="Proteomes" id="UP000099076">
    <property type="component" value="Segment"/>
</dbReference>
<keyword evidence="2 5" id="KW-0946">Virion</keyword>
<dbReference type="Pfam" id="PF00317">
    <property type="entry name" value="Ribonuc_red_lgN"/>
    <property type="match status" value="1"/>
</dbReference>
<dbReference type="PANTHER" id="PTHR11573">
    <property type="entry name" value="RIBONUCLEOSIDE-DIPHOSPHATE REDUCTASE LARGE CHAIN"/>
    <property type="match status" value="1"/>
</dbReference>
<feature type="compositionally biased region" description="Low complexity" evidence="6">
    <location>
        <begin position="233"/>
        <end position="243"/>
    </location>
</feature>
<gene>
    <name evidence="9" type="primary">M45</name>
    <name evidence="5" type="synonym">RIR1</name>
</gene>
<evidence type="ECO:0000256" key="1">
    <source>
        <dbReference type="ARBA" id="ARBA00010406"/>
    </source>
</evidence>
<dbReference type="HAMAP" id="MF_04027">
    <property type="entry name" value="HSV_RIR1_betahv"/>
    <property type="match status" value="1"/>
</dbReference>
<dbReference type="InterPro" id="IPR000788">
    <property type="entry name" value="RNR_lg_C"/>
</dbReference>
<dbReference type="InterPro" id="IPR025735">
    <property type="entry name" value="RHIM"/>
</dbReference>
<name>B3UXH6_MUHV1</name>
<sequence>MDRQPKVYSDPDNGFFFLDVPMPDDGQGGQQTATTAAGGAFGVGGGHSVPYVRIMNGVSGIQIGNHNAMSIASCWSPSYTDRRRRSYPKTATNAAADRVAAAVSAANAAVNAAAAAAAAGGGGGANLLAAAVTCANQRGCCGGNGGHSLPPTRAPKTNATAAAAPAVAGASNAKSDNNHANAASGAGSAAATPAATTPAAAAVENRRPSPSPSTASTAPCDEGSSPRHHRPSHVSVGTQATPSTPIPIPAPRCSTGQQQQQPQAKKLKPAKADPLLYAATMPPPASVTTAAAAAVAPESESSPAASAPPAAAAAAAAAAMATGGDDEDQSSFSFVSDDVLGQFEDLRIAGIPVRDEMRPPTPTMTVIPVSRPFRAGRDSGRDALFDDAVESVRCYCHGILGNSRFCALVNEKCSEPAKERMARIRRYAADVTRCGPLALYTAIVSSANRLIQTDPSCDLDLAECYVETASKRNAVPLSAFYRDCDRLRDAVAAFFKTYGMVVDAMAQRITERVGPALGRGLYSTVVMMDRCGNSFQGREETPISVFVRVAAALAVECEVDGGASYKILSSKPVDAAQAFDAFLSALCSFAIIPSPRVLAYARFGGSNPIFDAVSYRAQFYSAESTINGTLHDICDMVTNGLSVSVSAADLGGDIVASLHILGQQCKALRPYARFKTVLRIYFDIWSVDALKIFSFILDVGREYEGLISFAVNTPRIFWDRYLDSSGDKMWLMFARREAAALCGLDLKSFRNVYEKMERDGRSAITVSPWWAVCQLDACVARGNTAVVFPHNVKSMIPENIGRPAVCGPGVSVVSGGFVGCTPIHELCINLENCVLEGAAVESSVDVVLGLGCRFSFKALESLVRDAVVLGNLLIDMTVRTNAYGAGKLLTLYRDLHIGVVGFHAVVNRLGQKFADMESYDLNQRIAEFIYYTAVRASVDLCMAGADPFPKFPKSLYAAGRFYPDLFDDDERGPRRMTKEFLEKLREDVVKHGIRNASFITGCSADEAANLAGTTPGFWPRRDNVFLEQTPLMMTPTKDQMLDECVRSVKIEPHRLHEEDLSCLGENRPVELPVLNSRLRQISKESATVAVRRGRSAPFYDDSDDEDEVACSETGWTVSTDAVIKMCVDRQPFVDHAQSLPVAIGFGGSSVELARHLRRGNALGLSVGVYKCSMPPSVNYR</sequence>
<accession>B3UXH6</accession>
<dbReference type="Pfam" id="PF02867">
    <property type="entry name" value="Ribonuc_red_lgC"/>
    <property type="match status" value="1"/>
</dbReference>
<comment type="subcellular location">
    <subcellularLocation>
        <location evidence="5">Virion</location>
    </subcellularLocation>
    <subcellularLocation>
        <location evidence="5">Host cytoplasm</location>
    </subcellularLocation>
</comment>
<organism evidence="9 10">
    <name type="scientific">Muromegalovirus WP15B</name>
    <dbReference type="NCBI Taxonomy" id="524651"/>
    <lineage>
        <taxon>Viruses</taxon>
        <taxon>Duplodnaviria</taxon>
        <taxon>Heunggongvirae</taxon>
        <taxon>Peploviricota</taxon>
        <taxon>Herviviricetes</taxon>
        <taxon>Herpesvirales</taxon>
        <taxon>Orthoherpesviridae</taxon>
        <taxon>Betaherpesvirinae</taxon>
        <taxon>Muromegalovirus</taxon>
        <taxon>Muromegalovirus muridbeta1</taxon>
        <taxon>Murid herpesvirus 1</taxon>
    </lineage>
</organism>
<dbReference type="Gene3D" id="3.20.70.20">
    <property type="match status" value="1"/>
</dbReference>
<evidence type="ECO:0000259" key="7">
    <source>
        <dbReference type="Pfam" id="PF00317"/>
    </source>
</evidence>
<dbReference type="EMBL" id="EU579860">
    <property type="protein sequence ID" value="ACE95394.1"/>
    <property type="molecule type" value="Genomic_DNA"/>
</dbReference>
<keyword evidence="4 5" id="KW-1035">Host cytoplasm</keyword>
<evidence type="ECO:0000256" key="2">
    <source>
        <dbReference type="ARBA" id="ARBA00022844"/>
    </source>
</evidence>
<protein>
    <recommendedName>
        <fullName evidence="5">Ribonucleoside-diphosphate reductase large subunit-like protein</fullName>
    </recommendedName>
</protein>
<evidence type="ECO:0000256" key="6">
    <source>
        <dbReference type="SAM" id="MobiDB-lite"/>
    </source>
</evidence>
<dbReference type="GO" id="GO:0030430">
    <property type="term" value="C:host cell cytoplasm"/>
    <property type="evidence" value="ECO:0007669"/>
    <property type="project" value="UniProtKB-SubCell"/>
</dbReference>
<proteinExistence type="inferred from homology"/>
<dbReference type="InterPro" id="IPR013509">
    <property type="entry name" value="RNR_lsu_N"/>
</dbReference>
<dbReference type="SUPFAM" id="SSF51998">
    <property type="entry name" value="PFL-like glycyl radical enzymes"/>
    <property type="match status" value="1"/>
</dbReference>
<evidence type="ECO:0000256" key="4">
    <source>
        <dbReference type="ARBA" id="ARBA00023200"/>
    </source>
</evidence>
<dbReference type="InterPro" id="IPR039718">
    <property type="entry name" value="Rrm1"/>
</dbReference>